<sequence>MADAADAAKQRLDRALAELERKTRDLKARSSVADDDLFAPRAAGGSDPELRAAAEAASAALAAAADEIRAVLEAEG</sequence>
<reference evidence="2 3" key="1">
    <citation type="submission" date="2024-09" db="EMBL/GenBank/DDBJ databases">
        <authorList>
            <person name="Sun Q."/>
            <person name="Mori K."/>
        </authorList>
    </citation>
    <scope>NUCLEOTIDE SEQUENCE [LARGE SCALE GENOMIC DNA]</scope>
    <source>
        <strain evidence="2 3">NCAIM B.02621</strain>
    </source>
</reference>
<keyword evidence="1" id="KW-0175">Coiled coil</keyword>
<evidence type="ECO:0000313" key="3">
    <source>
        <dbReference type="Proteomes" id="UP001589906"/>
    </source>
</evidence>
<feature type="coiled-coil region" evidence="1">
    <location>
        <begin position="2"/>
        <end position="29"/>
    </location>
</feature>
<evidence type="ECO:0000313" key="2">
    <source>
        <dbReference type="EMBL" id="MFC0633465.1"/>
    </source>
</evidence>
<organism evidence="2 3">
    <name type="scientific">Brevundimonas balnearis</name>
    <dbReference type="NCBI Taxonomy" id="1572858"/>
    <lineage>
        <taxon>Bacteria</taxon>
        <taxon>Pseudomonadati</taxon>
        <taxon>Pseudomonadota</taxon>
        <taxon>Alphaproteobacteria</taxon>
        <taxon>Caulobacterales</taxon>
        <taxon>Caulobacteraceae</taxon>
        <taxon>Brevundimonas</taxon>
    </lineage>
</organism>
<dbReference type="EMBL" id="JBHLSW010000004">
    <property type="protein sequence ID" value="MFC0633465.1"/>
    <property type="molecule type" value="Genomic_DNA"/>
</dbReference>
<keyword evidence="3" id="KW-1185">Reference proteome</keyword>
<protein>
    <submittedName>
        <fullName evidence="2">Uncharacterized protein</fullName>
    </submittedName>
</protein>
<comment type="caution">
    <text evidence="2">The sequence shown here is derived from an EMBL/GenBank/DDBJ whole genome shotgun (WGS) entry which is preliminary data.</text>
</comment>
<dbReference type="RefSeq" id="WP_376835380.1">
    <property type="nucleotide sequence ID" value="NZ_JBHLSW010000004.1"/>
</dbReference>
<proteinExistence type="predicted"/>
<gene>
    <name evidence="2" type="ORF">ACFFGE_06195</name>
</gene>
<accession>A0ABV6R1G7</accession>
<dbReference type="Proteomes" id="UP001589906">
    <property type="component" value="Unassembled WGS sequence"/>
</dbReference>
<name>A0ABV6R1G7_9CAUL</name>
<evidence type="ECO:0000256" key="1">
    <source>
        <dbReference type="SAM" id="Coils"/>
    </source>
</evidence>